<accession>A0AAW6BNA8</accession>
<sequence length="132" mass="15519">MSDNKRHVHAENMMQYGDDAFKTNEPWKLWEFKSKHTGDAWVNCYSHPEWAETMIYRRKPEIINVSFPKPVCYKLEKCKKYWTISLNGNISPACWEGSESDYQRLENGLIHLTKEAAKQHAEALIKITRGRS</sequence>
<gene>
    <name evidence="1" type="ORF">PH362_24255</name>
</gene>
<dbReference type="AlphaFoldDB" id="A0AAW6BNA8"/>
<dbReference type="EMBL" id="JAQMFO010000065">
    <property type="protein sequence ID" value="MDB6374923.1"/>
    <property type="molecule type" value="Genomic_DNA"/>
</dbReference>
<protein>
    <submittedName>
        <fullName evidence="1">Uncharacterized protein</fullName>
    </submittedName>
</protein>
<evidence type="ECO:0000313" key="2">
    <source>
        <dbReference type="Proteomes" id="UP001212996"/>
    </source>
</evidence>
<evidence type="ECO:0000313" key="1">
    <source>
        <dbReference type="EMBL" id="MDB6374923.1"/>
    </source>
</evidence>
<dbReference type="Proteomes" id="UP001212996">
    <property type="component" value="Unassembled WGS sequence"/>
</dbReference>
<comment type="caution">
    <text evidence="1">The sequence shown here is derived from an EMBL/GenBank/DDBJ whole genome shotgun (WGS) entry which is preliminary data.</text>
</comment>
<proteinExistence type="predicted"/>
<dbReference type="RefSeq" id="WP_271867907.1">
    <property type="nucleotide sequence ID" value="NZ_JAQMFO010000065.1"/>
</dbReference>
<organism evidence="1 2">
    <name type="scientific">Photorhabdus bodei</name>
    <dbReference type="NCBI Taxonomy" id="2029681"/>
    <lineage>
        <taxon>Bacteria</taxon>
        <taxon>Pseudomonadati</taxon>
        <taxon>Pseudomonadota</taxon>
        <taxon>Gammaproteobacteria</taxon>
        <taxon>Enterobacterales</taxon>
        <taxon>Morganellaceae</taxon>
        <taxon>Photorhabdus</taxon>
    </lineage>
</organism>
<reference evidence="1" key="1">
    <citation type="submission" date="2023-01" db="EMBL/GenBank/DDBJ databases">
        <title>Genome sequencing of Photorhabdus bodei 09-20.</title>
        <authorList>
            <person name="Kalindamar S."/>
            <person name="Kumru S."/>
        </authorList>
    </citation>
    <scope>NUCLEOTIDE SEQUENCE</scope>
    <source>
        <strain evidence="1">09-20</strain>
    </source>
</reference>
<name>A0AAW6BNA8_9GAMM</name>